<reference evidence="2" key="1">
    <citation type="submission" date="2016-11" db="UniProtKB">
        <authorList>
            <consortium name="WormBaseParasite"/>
        </authorList>
    </citation>
    <scope>IDENTIFICATION</scope>
    <source>
        <strain evidence="2">KR3021</strain>
    </source>
</reference>
<proteinExistence type="predicted"/>
<dbReference type="Proteomes" id="UP000095286">
    <property type="component" value="Unplaced"/>
</dbReference>
<evidence type="ECO:0000313" key="2">
    <source>
        <dbReference type="WBParaSite" id="RSKR_0000012550.1"/>
    </source>
</evidence>
<dbReference type="WBParaSite" id="RSKR_0000012550.1">
    <property type="protein sequence ID" value="RSKR_0000012550.1"/>
    <property type="gene ID" value="RSKR_0000012550"/>
</dbReference>
<organism evidence="1 2">
    <name type="scientific">Rhabditophanes sp. KR3021</name>
    <dbReference type="NCBI Taxonomy" id="114890"/>
    <lineage>
        <taxon>Eukaryota</taxon>
        <taxon>Metazoa</taxon>
        <taxon>Ecdysozoa</taxon>
        <taxon>Nematoda</taxon>
        <taxon>Chromadorea</taxon>
        <taxon>Rhabditida</taxon>
        <taxon>Tylenchina</taxon>
        <taxon>Panagrolaimomorpha</taxon>
        <taxon>Strongyloidoidea</taxon>
        <taxon>Alloionematidae</taxon>
        <taxon>Rhabditophanes</taxon>
    </lineage>
</organism>
<name>A0AC35TFU1_9BILA</name>
<evidence type="ECO:0000313" key="1">
    <source>
        <dbReference type="Proteomes" id="UP000095286"/>
    </source>
</evidence>
<protein>
    <submittedName>
        <fullName evidence="2">SCP domain-containing protein</fullName>
    </submittedName>
</protein>
<accession>A0AC35TFU1</accession>
<sequence>MKLLFCIFLLAFQQLESTKIHIVNECNHALHVVIFDHGLSEFSGFELEGDDTKVVDVSSNWEGSIFARTGCQSSLETCETGFCGQHDNCTFSDMSQVVRPFTTAKIHLASKQASYSPDKYGVHIKNGFNRDISIKPITKTYNTLNEKDHFCKETKMCLGNILLTCPQEMKHFNSNGHTIGCYTTCLKKRYMKKGCDAMGTLDTQYRSSVEDNDHKTLHGDVVDFYANKCPDYINYINNVNSPSQNTFECNGKLPNTSADYQVTFCGPNQ</sequence>